<dbReference type="InterPro" id="IPR017601">
    <property type="entry name" value="DGQHR-contain_dom"/>
</dbReference>
<evidence type="ECO:0000313" key="2">
    <source>
        <dbReference type="EMBL" id="MFD3393396.1"/>
    </source>
</evidence>
<dbReference type="RefSeq" id="WP_377982022.1">
    <property type="nucleotide sequence ID" value="NZ_JBBKXZ010000001.1"/>
</dbReference>
<dbReference type="SUPFAM" id="SSF50249">
    <property type="entry name" value="Nucleic acid-binding proteins"/>
    <property type="match status" value="1"/>
</dbReference>
<evidence type="ECO:0000259" key="1">
    <source>
        <dbReference type="SMART" id="SM00357"/>
    </source>
</evidence>
<gene>
    <name evidence="2" type="ORF">U0R10_02065</name>
</gene>
<organism evidence="2 3">
    <name type="scientific">Aquirufa avitistagni</name>
    <dbReference type="NCBI Taxonomy" id="3104728"/>
    <lineage>
        <taxon>Bacteria</taxon>
        <taxon>Pseudomonadati</taxon>
        <taxon>Bacteroidota</taxon>
        <taxon>Cytophagia</taxon>
        <taxon>Cytophagales</taxon>
        <taxon>Flectobacillaceae</taxon>
        <taxon>Aquirufa</taxon>
    </lineage>
</organism>
<reference evidence="2 3" key="1">
    <citation type="submission" date="2024-03" db="EMBL/GenBank/DDBJ databases">
        <title>Aquirufa genome sequencing.</title>
        <authorList>
            <person name="Pitt A."/>
            <person name="Hahn M.W."/>
        </authorList>
    </citation>
    <scope>NUCLEOTIDE SEQUENCE [LARGE SCALE GENOMIC DNA]</scope>
    <source>
        <strain evidence="2 3">OSTEICH-129V</strain>
    </source>
</reference>
<dbReference type="EMBL" id="JBBKXZ010000001">
    <property type="protein sequence ID" value="MFD3393396.1"/>
    <property type="molecule type" value="Genomic_DNA"/>
</dbReference>
<protein>
    <submittedName>
        <fullName evidence="2">DGQHR domain-containing protein</fullName>
    </submittedName>
</protein>
<proteinExistence type="predicted"/>
<comment type="caution">
    <text evidence="2">The sequence shown here is derived from an EMBL/GenBank/DDBJ whole genome shotgun (WGS) entry which is preliminary data.</text>
</comment>
<dbReference type="InterPro" id="IPR011129">
    <property type="entry name" value="CSD"/>
</dbReference>
<accession>A0ABW6D900</accession>
<dbReference type="Proteomes" id="UP001598138">
    <property type="component" value="Unassembled WGS sequence"/>
</dbReference>
<dbReference type="Gene3D" id="2.40.50.140">
    <property type="entry name" value="Nucleic acid-binding proteins"/>
    <property type="match status" value="1"/>
</dbReference>
<keyword evidence="3" id="KW-1185">Reference proteome</keyword>
<dbReference type="InterPro" id="IPR012340">
    <property type="entry name" value="NA-bd_OB-fold"/>
</dbReference>
<dbReference type="SMART" id="SM00357">
    <property type="entry name" value="CSP"/>
    <property type="match status" value="1"/>
</dbReference>
<sequence length="817" mass="95866">MEIRLEGKIKAIVKDFGFIHCEAYNFDYYFHNSSLTEDVNFQIGDSVSFSLRANRGREGNHAHQIIKIESSKKYNDKVYEKQKLKFYFDSRDDMLLGLKHIREKLTIQKSKCQSNYNEPEFVIEEIDNLLNVINDLFDGPSPNINDISFEEINLSTDKGLTTNRYDKNYWKNSFNLQNFGNDVQAISAREIEKGKFNDFSIIWHEWKNNKRQVFNSGYIKGFFNYSFLEKGATTQTSVYDTPPPVAKWKLNKIEQKGYYFFITSAPVREVAQSSSVPALPPKLGVLETVERILDKNRNNTEWQREIDPARVNKIKQFIGESTNIVANTPMLFINDESAISINGDYLEIDFGKFLQKQTSGEFNGQYIDRKAREEKDEFGNIVYDDYRPFWIIDGQHRVRGIHLNEDSQELQIPLIVFPRDFSMSNTAKVFAEINTLQKKLDPLHELFMQHRFSIDHPTNIKRKFKDYKSVSREEAELNGWSLDDWDHSRANHLAYEVLAKLAKNGPLKDRVQFLPQNTDSQSFYISADQWVNYARTLFERKCYKYKYGIIEDYIVNPTENEKSLDIVEFFYLELNNYFKAWVETCNHNEWPDKRNRWVNESKGKALIQKKTHFILLIELYSLIRDLAQEYKIKFSLFGVIKVEEFMEILKPFKWVDWQSKELEDTYPGSGEKGRRSLEVWMADAILNKEQFSNFEIFDSTIKSLPGRGINSVLGIPSLSIVSKNLWPTKSEPVIFKSIRPWNARYESSWKVSDDNQDIKAEMKISTSKHLSPTEVEFVLKHENYMDDVNLKYLEIRVDWKNSHTQTGKNIISISKLI</sequence>
<evidence type="ECO:0000313" key="3">
    <source>
        <dbReference type="Proteomes" id="UP001598138"/>
    </source>
</evidence>
<name>A0ABW6D900_9BACT</name>
<dbReference type="NCBIfam" id="TIGR03187">
    <property type="entry name" value="DGQHR"/>
    <property type="match status" value="1"/>
</dbReference>
<feature type="domain" description="Cold-shock" evidence="1">
    <location>
        <begin position="6"/>
        <end position="68"/>
    </location>
</feature>